<dbReference type="PRINTS" id="PR00726">
    <property type="entry name" value="LEXASERPTASE"/>
</dbReference>
<dbReference type="GO" id="GO:0006281">
    <property type="term" value="P:DNA repair"/>
    <property type="evidence" value="ECO:0007669"/>
    <property type="project" value="UniProtKB-KW"/>
</dbReference>
<dbReference type="EMBL" id="FMTY01000004">
    <property type="protein sequence ID" value="SCX13871.1"/>
    <property type="molecule type" value="Genomic_DNA"/>
</dbReference>
<evidence type="ECO:0000313" key="10">
    <source>
        <dbReference type="Proteomes" id="UP000182124"/>
    </source>
</evidence>
<dbReference type="InterPro" id="IPR006197">
    <property type="entry name" value="Peptidase_S24_LexA"/>
</dbReference>
<dbReference type="InterPro" id="IPR036286">
    <property type="entry name" value="LexA/Signal_pep-like_sf"/>
</dbReference>
<keyword evidence="3 7" id="KW-0378">Hydrolase</keyword>
<dbReference type="InterPro" id="IPR050077">
    <property type="entry name" value="LexA_repressor"/>
</dbReference>
<keyword evidence="6" id="KW-0742">SOS response</keyword>
<reference evidence="9 10" key="1">
    <citation type="submission" date="2016-10" db="EMBL/GenBank/DDBJ databases">
        <authorList>
            <person name="de Groot N.N."/>
        </authorList>
    </citation>
    <scope>NUCLEOTIDE SEQUENCE [LARGE SCALE GENOMIC DNA]</scope>
    <source>
        <strain evidence="9 10">CGMCC 1.3801</strain>
    </source>
</reference>
<evidence type="ECO:0000256" key="2">
    <source>
        <dbReference type="ARBA" id="ARBA00022763"/>
    </source>
</evidence>
<dbReference type="PANTHER" id="PTHR33516:SF2">
    <property type="entry name" value="LEXA REPRESSOR-RELATED"/>
    <property type="match status" value="1"/>
</dbReference>
<evidence type="ECO:0000256" key="4">
    <source>
        <dbReference type="ARBA" id="ARBA00022813"/>
    </source>
</evidence>
<dbReference type="NCBIfam" id="NF007621">
    <property type="entry name" value="PRK10276.1"/>
    <property type="match status" value="1"/>
</dbReference>
<evidence type="ECO:0000256" key="3">
    <source>
        <dbReference type="ARBA" id="ARBA00022801"/>
    </source>
</evidence>
<dbReference type="STRING" id="329186.SAMN02927925_02028"/>
<evidence type="ECO:0000259" key="8">
    <source>
        <dbReference type="Pfam" id="PF00717"/>
    </source>
</evidence>
<evidence type="ECO:0000256" key="1">
    <source>
        <dbReference type="ARBA" id="ARBA00007484"/>
    </source>
</evidence>
<dbReference type="GO" id="GO:0016787">
    <property type="term" value="F:hydrolase activity"/>
    <property type="evidence" value="ECO:0007669"/>
    <property type="project" value="UniProtKB-KW"/>
</dbReference>
<keyword evidence="4 7" id="KW-0068">Autocatalytic cleavage</keyword>
<evidence type="ECO:0000256" key="5">
    <source>
        <dbReference type="ARBA" id="ARBA00023204"/>
    </source>
</evidence>
<evidence type="ECO:0000256" key="6">
    <source>
        <dbReference type="ARBA" id="ARBA00023236"/>
    </source>
</evidence>
<accession>A0A1G4VYH1</accession>
<dbReference type="GO" id="GO:0006355">
    <property type="term" value="P:regulation of DNA-templated transcription"/>
    <property type="evidence" value="ECO:0007669"/>
    <property type="project" value="InterPro"/>
</dbReference>
<dbReference type="PANTHER" id="PTHR33516">
    <property type="entry name" value="LEXA REPRESSOR"/>
    <property type="match status" value="1"/>
</dbReference>
<dbReference type="InterPro" id="IPR039418">
    <property type="entry name" value="LexA-like"/>
</dbReference>
<keyword evidence="5" id="KW-0234">DNA repair</keyword>
<dbReference type="GO" id="GO:0009432">
    <property type="term" value="P:SOS response"/>
    <property type="evidence" value="ECO:0007669"/>
    <property type="project" value="UniProtKB-KW"/>
</dbReference>
<evidence type="ECO:0000256" key="7">
    <source>
        <dbReference type="RuleBase" id="RU003991"/>
    </source>
</evidence>
<name>A0A1G4VYH1_9FLAO</name>
<protein>
    <submittedName>
        <fullName evidence="9">DNA polymerase V</fullName>
    </submittedName>
</protein>
<dbReference type="Proteomes" id="UP000182124">
    <property type="component" value="Unassembled WGS sequence"/>
</dbReference>
<dbReference type="CDD" id="cd06529">
    <property type="entry name" value="S24_LexA-like"/>
    <property type="match status" value="1"/>
</dbReference>
<organism evidence="9 10">
    <name type="scientific">Flavobacterium saliperosum</name>
    <dbReference type="NCBI Taxonomy" id="329186"/>
    <lineage>
        <taxon>Bacteria</taxon>
        <taxon>Pseudomonadati</taxon>
        <taxon>Bacteroidota</taxon>
        <taxon>Flavobacteriia</taxon>
        <taxon>Flavobacteriales</taxon>
        <taxon>Flavobacteriaceae</taxon>
        <taxon>Flavobacterium</taxon>
    </lineage>
</organism>
<evidence type="ECO:0000313" key="9">
    <source>
        <dbReference type="EMBL" id="SCX13871.1"/>
    </source>
</evidence>
<dbReference type="SUPFAM" id="SSF51306">
    <property type="entry name" value="LexA/Signal peptidase"/>
    <property type="match status" value="1"/>
</dbReference>
<dbReference type="GO" id="GO:0003677">
    <property type="term" value="F:DNA binding"/>
    <property type="evidence" value="ECO:0007669"/>
    <property type="project" value="InterPro"/>
</dbReference>
<dbReference type="RefSeq" id="WP_035654294.1">
    <property type="nucleotide sequence ID" value="NZ_CBCSBQ010000027.1"/>
</dbReference>
<gene>
    <name evidence="9" type="ORF">SAMN02927925_02028</name>
</gene>
<feature type="domain" description="Peptidase S24/S26A/S26B/S26C" evidence="8">
    <location>
        <begin position="23"/>
        <end position="138"/>
    </location>
</feature>
<proteinExistence type="inferred from homology"/>
<dbReference type="InterPro" id="IPR015927">
    <property type="entry name" value="Peptidase_S24_S26A/B/C"/>
</dbReference>
<dbReference type="AlphaFoldDB" id="A0A1G4VYH1"/>
<dbReference type="Pfam" id="PF00717">
    <property type="entry name" value="Peptidase_S24"/>
    <property type="match status" value="1"/>
</dbReference>
<comment type="similarity">
    <text evidence="1 7">Belongs to the peptidase S24 family.</text>
</comment>
<dbReference type="Gene3D" id="2.10.109.10">
    <property type="entry name" value="Umud Fragment, subunit A"/>
    <property type="match status" value="1"/>
</dbReference>
<sequence length="145" mass="15922">MSVAKPKLTFFQPDFSNPTELPYIESGIKAGFPSPAADFDGTKISLDAMLIKNKEATFYARASGNSMTGAGIDDGDILVIDRSLEPVNNKIAVCFIDGDFTVKRIKIEKDGVYLVPENNTYKPIKITEDNQLLVWGIVTFVVKSI</sequence>
<keyword evidence="2" id="KW-0227">DNA damage</keyword>